<name>W4QJG8_9BACI</name>
<evidence type="ECO:0000256" key="1">
    <source>
        <dbReference type="ARBA" id="ARBA00004651"/>
    </source>
</evidence>
<evidence type="ECO:0000256" key="2">
    <source>
        <dbReference type="ARBA" id="ARBA00008338"/>
    </source>
</evidence>
<dbReference type="Proteomes" id="UP000018895">
    <property type="component" value="Unassembled WGS sequence"/>
</dbReference>
<evidence type="ECO:0000313" key="11">
    <source>
        <dbReference type="Proteomes" id="UP000018895"/>
    </source>
</evidence>
<dbReference type="PANTHER" id="PTHR43077:SF10">
    <property type="entry name" value="TRANSPORT PERMEASE PROTEIN"/>
    <property type="match status" value="1"/>
</dbReference>
<comment type="similarity">
    <text evidence="2">Belongs to the EsaA family.</text>
</comment>
<keyword evidence="11" id="KW-1185">Reference proteome</keyword>
<evidence type="ECO:0000256" key="8">
    <source>
        <dbReference type="ARBA" id="ARBA00023136"/>
    </source>
</evidence>
<dbReference type="PANTHER" id="PTHR43077">
    <property type="entry name" value="TRANSPORT PERMEASE YVFS-RELATED"/>
    <property type="match status" value="1"/>
</dbReference>
<comment type="subunit">
    <text evidence="9">Homodimer. Interacts with EssB.</text>
</comment>
<gene>
    <name evidence="10" type="ORF">JCM9152_3572</name>
</gene>
<dbReference type="AlphaFoldDB" id="W4QJG8"/>
<sequence length="548" mass="62143">MKRIELRLIAFLLLVLALAAGLSYLALNQVTQTNSVDAGHRMTIALVNEDEGAIFNNEQLAFGDAFVRSVDHDSNHDWFVVSRGVAESGLERQTYDMMIVIPNDFSEKALSMDSISPEPVTLNYKINASENDEIRAEAERAASDILNDFNRRVIDVYFASVIANLHEAQDQVGYIVNEQAKYTATYNTAIQSPLSNYTNQFNTVKDFTDVSRGSFSSLEDMLESFTGRLTEEVELSQSFVSNVNDVTNLTESNQALSQGFYDSLNQFNATINDVDAQRQLDQLVRANERIFKQFQLQEESATIISDAALLRDYFERANQQVSSLEQDLEETLRSNMERTVSNRLSGIFTNAFKNELTSLNSLFRRPDRNMNRTIEEHIKQLPSLSIRDIDESGLSEQMTLELTNVIATARKYNRERPDFEFSPDDLDNSHILSTQIQEIKNRLAETGVIMTNSVELPANEKTGQIFTLSIPNEYELKRLWLTLPGSDEVNYTEVYKENGEVKLPANDEGIFTVRIKLQLKNANSEIDVFQQRLGAGICFKKILLMLIM</sequence>
<proteinExistence type="inferred from homology"/>
<accession>W4QJG8</accession>
<dbReference type="STRING" id="1236971.JCM9152_3572"/>
<dbReference type="GO" id="GO:0005886">
    <property type="term" value="C:plasma membrane"/>
    <property type="evidence" value="ECO:0007669"/>
    <property type="project" value="UniProtKB-SubCell"/>
</dbReference>
<evidence type="ECO:0000313" key="10">
    <source>
        <dbReference type="EMBL" id="GAE32057.1"/>
    </source>
</evidence>
<keyword evidence="7" id="KW-0843">Virulence</keyword>
<dbReference type="InterPro" id="IPR023838">
    <property type="entry name" value="T7SS_EsaA"/>
</dbReference>
<evidence type="ECO:0000256" key="9">
    <source>
        <dbReference type="ARBA" id="ARBA00046722"/>
    </source>
</evidence>
<comment type="caution">
    <text evidence="10">The sequence shown here is derived from an EMBL/GenBank/DDBJ whole genome shotgun (WGS) entry which is preliminary data.</text>
</comment>
<dbReference type="InterPro" id="IPR051328">
    <property type="entry name" value="T7SS_ABC-Transporter"/>
</dbReference>
<dbReference type="RefSeq" id="WP_035346293.1">
    <property type="nucleotide sequence ID" value="NZ_BAUU01000028.1"/>
</dbReference>
<keyword evidence="6" id="KW-1133">Transmembrane helix</keyword>
<keyword evidence="4" id="KW-1003">Cell membrane</keyword>
<evidence type="ECO:0000256" key="5">
    <source>
        <dbReference type="ARBA" id="ARBA00022692"/>
    </source>
</evidence>
<reference evidence="10" key="1">
    <citation type="journal article" date="2014" name="Genome Announc.">
        <title>Draft Genome Sequences of Three Alkaliphilic Bacillus Strains, Bacillus wakoensis JCM 9140T, Bacillus akibai JCM 9157T, and Bacillus hemicellulosilyticus JCM 9152T.</title>
        <authorList>
            <person name="Yuki M."/>
            <person name="Oshima K."/>
            <person name="Suda W."/>
            <person name="Oshida Y."/>
            <person name="Kitamura K."/>
            <person name="Iida T."/>
            <person name="Hattori M."/>
            <person name="Ohkuma M."/>
        </authorList>
    </citation>
    <scope>NUCLEOTIDE SEQUENCE [LARGE SCALE GENOMIC DNA]</scope>
    <source>
        <strain evidence="10">JCM 9152</strain>
    </source>
</reference>
<keyword evidence="5" id="KW-0812">Transmembrane</keyword>
<comment type="subcellular location">
    <subcellularLocation>
        <location evidence="1">Cell membrane</location>
        <topology evidence="1">Multi-pass membrane protein</topology>
    </subcellularLocation>
</comment>
<dbReference type="OrthoDB" id="4974788at2"/>
<evidence type="ECO:0000256" key="7">
    <source>
        <dbReference type="ARBA" id="ARBA00023026"/>
    </source>
</evidence>
<evidence type="ECO:0000256" key="3">
    <source>
        <dbReference type="ARBA" id="ARBA00020819"/>
    </source>
</evidence>
<dbReference type="EMBL" id="BAUU01000028">
    <property type="protein sequence ID" value="GAE32057.1"/>
    <property type="molecule type" value="Genomic_DNA"/>
</dbReference>
<organism evidence="10 11">
    <name type="scientific">Halalkalibacter hemicellulosilyticusJCM 9152</name>
    <dbReference type="NCBI Taxonomy" id="1236971"/>
    <lineage>
        <taxon>Bacteria</taxon>
        <taxon>Bacillati</taxon>
        <taxon>Bacillota</taxon>
        <taxon>Bacilli</taxon>
        <taxon>Bacillales</taxon>
        <taxon>Bacillaceae</taxon>
        <taxon>Halalkalibacter</taxon>
    </lineage>
</organism>
<evidence type="ECO:0000256" key="4">
    <source>
        <dbReference type="ARBA" id="ARBA00022475"/>
    </source>
</evidence>
<evidence type="ECO:0000256" key="6">
    <source>
        <dbReference type="ARBA" id="ARBA00022989"/>
    </source>
</evidence>
<protein>
    <recommendedName>
        <fullName evidence="3">Type VII secretion system accessory factor EsaA</fullName>
    </recommendedName>
</protein>
<dbReference type="NCBIfam" id="TIGR03929">
    <property type="entry name" value="T7_esaA_Nterm"/>
    <property type="match status" value="1"/>
</dbReference>
<keyword evidence="8" id="KW-0472">Membrane</keyword>